<gene>
    <name evidence="2" type="ORF">GCM10022218_49190</name>
</gene>
<keyword evidence="1" id="KW-1133">Transmembrane helix</keyword>
<comment type="caution">
    <text evidence="2">The sequence shown here is derived from an EMBL/GenBank/DDBJ whole genome shotgun (WGS) entry which is preliminary data.</text>
</comment>
<evidence type="ECO:0000313" key="3">
    <source>
        <dbReference type="Proteomes" id="UP001500167"/>
    </source>
</evidence>
<proteinExistence type="predicted"/>
<dbReference type="EMBL" id="BAAAZK010000010">
    <property type="protein sequence ID" value="GAA4186194.1"/>
    <property type="molecule type" value="Genomic_DNA"/>
</dbReference>
<reference evidence="3" key="1">
    <citation type="journal article" date="2019" name="Int. J. Syst. Evol. Microbiol.">
        <title>The Global Catalogue of Microorganisms (GCM) 10K type strain sequencing project: providing services to taxonomists for standard genome sequencing and annotation.</title>
        <authorList>
            <consortium name="The Broad Institute Genomics Platform"/>
            <consortium name="The Broad Institute Genome Sequencing Center for Infectious Disease"/>
            <person name="Wu L."/>
            <person name="Ma J."/>
        </authorList>
    </citation>
    <scope>NUCLEOTIDE SEQUENCE [LARGE SCALE GENOMIC DNA]</scope>
    <source>
        <strain evidence="3">JCM 16722</strain>
    </source>
</reference>
<feature type="transmembrane region" description="Helical" evidence="1">
    <location>
        <begin position="6"/>
        <end position="24"/>
    </location>
</feature>
<keyword evidence="1" id="KW-0812">Transmembrane</keyword>
<keyword evidence="3" id="KW-1185">Reference proteome</keyword>
<protein>
    <submittedName>
        <fullName evidence="2">Uncharacterized protein</fullName>
    </submittedName>
</protein>
<accession>A0ABP8AMU9</accession>
<sequence length="65" mass="7607">MYNIIHVLFTIVCYLCFPACYLIAFKVKKFLSTRVVTNFYEFNTNAIVCVNYAIDFVYVGVFDLD</sequence>
<organism evidence="2 3">
    <name type="scientific">Sphingobacterium ginsenosidimutans</name>
    <dbReference type="NCBI Taxonomy" id="687845"/>
    <lineage>
        <taxon>Bacteria</taxon>
        <taxon>Pseudomonadati</taxon>
        <taxon>Bacteroidota</taxon>
        <taxon>Sphingobacteriia</taxon>
        <taxon>Sphingobacteriales</taxon>
        <taxon>Sphingobacteriaceae</taxon>
        <taxon>Sphingobacterium</taxon>
    </lineage>
</organism>
<evidence type="ECO:0000313" key="2">
    <source>
        <dbReference type="EMBL" id="GAA4186194.1"/>
    </source>
</evidence>
<evidence type="ECO:0000256" key="1">
    <source>
        <dbReference type="SAM" id="Phobius"/>
    </source>
</evidence>
<name>A0ABP8AMU9_9SPHI</name>
<dbReference type="Proteomes" id="UP001500167">
    <property type="component" value="Unassembled WGS sequence"/>
</dbReference>
<keyword evidence="1" id="KW-0472">Membrane</keyword>